<feature type="compositionally biased region" description="Acidic residues" evidence="1">
    <location>
        <begin position="51"/>
        <end position="63"/>
    </location>
</feature>
<dbReference type="EMBL" id="SSMQ01000024">
    <property type="protein sequence ID" value="TKD04510.1"/>
    <property type="molecule type" value="Genomic_DNA"/>
</dbReference>
<keyword evidence="4" id="KW-1185">Reference proteome</keyword>
<protein>
    <submittedName>
        <fullName evidence="3">Uncharacterized protein</fullName>
    </submittedName>
</protein>
<evidence type="ECO:0000313" key="3">
    <source>
        <dbReference type="EMBL" id="TKD04510.1"/>
    </source>
</evidence>
<comment type="caution">
    <text evidence="3">The sequence shown here is derived from an EMBL/GenBank/DDBJ whole genome shotgun (WGS) entry which is preliminary data.</text>
</comment>
<feature type="chain" id="PRO_5020739603" evidence="2">
    <location>
        <begin position="21"/>
        <end position="398"/>
    </location>
</feature>
<proteinExistence type="predicted"/>
<dbReference type="RefSeq" id="WP_136931235.1">
    <property type="nucleotide sequence ID" value="NZ_SSMQ01000024.1"/>
</dbReference>
<feature type="signal peptide" evidence="2">
    <location>
        <begin position="1"/>
        <end position="20"/>
    </location>
</feature>
<sequence>MRIVALFPLVSILGLAVVEACSAPPSYNRGECDPEALEPSPACRSDAGSDAADDADGGSDEPDGAQATCSDGQGRCVPEPSSESAGDWPRTTMLLWYGPRELAPANCDEARKLGGYGEDVEFFEKYRRFAYLDAPPAACECSCPNSEGSCTNLPETIEVRAGTCAEEGAPALPFGGPAGWDGSCTSTNALPAGADCGGEPCAQSVYASPLPGPTSESCPSITKPATVTTTTDWKWIGLACEAKEREGTCETSTHRCMYDLPYPFLQCVALRGIHAKCPGNYDRYDPIYLYGEVPIDTRGCTTCECGGSPVGSGCIGNLRFYSDGACTTGENTVDVASFDEQCTNVFPPGRALGSKAITDLAYIPGLCLSTGGEPTGAASEDPADAVTFCCLAPFEFPK</sequence>
<dbReference type="AlphaFoldDB" id="A0A4U1J955"/>
<dbReference type="Proteomes" id="UP000309215">
    <property type="component" value="Unassembled WGS sequence"/>
</dbReference>
<reference evidence="3 4" key="1">
    <citation type="submission" date="2019-04" db="EMBL/GenBank/DDBJ databases">
        <authorList>
            <person name="Li Y."/>
            <person name="Wang J."/>
        </authorList>
    </citation>
    <scope>NUCLEOTIDE SEQUENCE [LARGE SCALE GENOMIC DNA]</scope>
    <source>
        <strain evidence="3 4">DSM 14668</strain>
    </source>
</reference>
<accession>A0A4U1J955</accession>
<evidence type="ECO:0000256" key="1">
    <source>
        <dbReference type="SAM" id="MobiDB-lite"/>
    </source>
</evidence>
<organism evidence="3 4">
    <name type="scientific">Polyangium fumosum</name>
    <dbReference type="NCBI Taxonomy" id="889272"/>
    <lineage>
        <taxon>Bacteria</taxon>
        <taxon>Pseudomonadati</taxon>
        <taxon>Myxococcota</taxon>
        <taxon>Polyangia</taxon>
        <taxon>Polyangiales</taxon>
        <taxon>Polyangiaceae</taxon>
        <taxon>Polyangium</taxon>
    </lineage>
</organism>
<dbReference type="OrthoDB" id="5520329at2"/>
<evidence type="ECO:0000313" key="4">
    <source>
        <dbReference type="Proteomes" id="UP000309215"/>
    </source>
</evidence>
<evidence type="ECO:0000256" key="2">
    <source>
        <dbReference type="SAM" id="SignalP"/>
    </source>
</evidence>
<keyword evidence="2" id="KW-0732">Signal</keyword>
<name>A0A4U1J955_9BACT</name>
<gene>
    <name evidence="3" type="ORF">E8A74_23175</name>
</gene>
<feature type="region of interest" description="Disordered" evidence="1">
    <location>
        <begin position="28"/>
        <end position="89"/>
    </location>
</feature>